<reference evidence="2 3" key="1">
    <citation type="submission" date="2024-02" db="EMBL/GenBank/DDBJ databases">
        <title>Complete genome sequence of Pelagibacterium nitratireducens ZH15.</title>
        <authorList>
            <person name="Zhao L.H."/>
        </authorList>
    </citation>
    <scope>NUCLEOTIDE SEQUENCE [LARGE SCALE GENOMIC DNA]</scope>
    <source>
        <strain evidence="2 3">ZH15</strain>
    </source>
</reference>
<keyword evidence="1" id="KW-0812">Transmembrane</keyword>
<keyword evidence="3" id="KW-1185">Reference proteome</keyword>
<organism evidence="2 3">
    <name type="scientific">Pelagibacterium nitratireducens</name>
    <dbReference type="NCBI Taxonomy" id="1046114"/>
    <lineage>
        <taxon>Bacteria</taxon>
        <taxon>Pseudomonadati</taxon>
        <taxon>Pseudomonadota</taxon>
        <taxon>Alphaproteobacteria</taxon>
        <taxon>Hyphomicrobiales</taxon>
        <taxon>Devosiaceae</taxon>
        <taxon>Pelagibacterium</taxon>
    </lineage>
</organism>
<dbReference type="EMBL" id="CP146275">
    <property type="protein sequence ID" value="WWT32558.1"/>
    <property type="molecule type" value="Genomic_DNA"/>
</dbReference>
<dbReference type="Proteomes" id="UP001369958">
    <property type="component" value="Chromosome"/>
</dbReference>
<dbReference type="InterPro" id="IPR007047">
    <property type="entry name" value="Flp_Fap"/>
</dbReference>
<evidence type="ECO:0000313" key="3">
    <source>
        <dbReference type="Proteomes" id="UP001369958"/>
    </source>
</evidence>
<keyword evidence="1" id="KW-1133">Transmembrane helix</keyword>
<protein>
    <submittedName>
        <fullName evidence="2">Flp family type IVb pilin</fullName>
    </submittedName>
</protein>
<evidence type="ECO:0000256" key="1">
    <source>
        <dbReference type="SAM" id="Phobius"/>
    </source>
</evidence>
<gene>
    <name evidence="2" type="ORF">V6617_16355</name>
</gene>
<accession>A0ABZ2I3X3</accession>
<sequence>MERGPLALFLFCLLNSRRYRWSTTTTRMKRVCIVFGLFIKDSEGATSIEYALIASLVSISIIGALIFYQEQMDGMYQYISDSIAVVFQ</sequence>
<keyword evidence="1" id="KW-0472">Membrane</keyword>
<dbReference type="RefSeq" id="WP_338607983.1">
    <property type="nucleotide sequence ID" value="NZ_CP146275.1"/>
</dbReference>
<dbReference type="Pfam" id="PF04964">
    <property type="entry name" value="Flp_Fap"/>
    <property type="match status" value="1"/>
</dbReference>
<evidence type="ECO:0000313" key="2">
    <source>
        <dbReference type="EMBL" id="WWT32558.1"/>
    </source>
</evidence>
<name>A0ABZ2I3X3_9HYPH</name>
<proteinExistence type="predicted"/>
<feature type="transmembrane region" description="Helical" evidence="1">
    <location>
        <begin position="50"/>
        <end position="68"/>
    </location>
</feature>